<keyword evidence="4" id="KW-0479">Metal-binding</keyword>
<dbReference type="Proteomes" id="UP000886069">
    <property type="component" value="Unassembled WGS sequence"/>
</dbReference>
<evidence type="ECO:0000256" key="7">
    <source>
        <dbReference type="ARBA" id="ARBA00022833"/>
    </source>
</evidence>
<dbReference type="Pfam" id="PF02130">
    <property type="entry name" value="YbeY"/>
    <property type="match status" value="1"/>
</dbReference>
<organism evidence="8">
    <name type="scientific">Eiseniibacteriota bacterium</name>
    <dbReference type="NCBI Taxonomy" id="2212470"/>
    <lineage>
        <taxon>Bacteria</taxon>
        <taxon>Candidatus Eiseniibacteriota</taxon>
    </lineage>
</organism>
<protein>
    <submittedName>
        <fullName evidence="8">rRNA maturation RNase YbeY</fullName>
    </submittedName>
</protein>
<dbReference type="InterPro" id="IPR002036">
    <property type="entry name" value="YbeY"/>
</dbReference>
<keyword evidence="7" id="KW-0862">Zinc</keyword>
<dbReference type="AlphaFoldDB" id="A0A7V2AW77"/>
<keyword evidence="6" id="KW-0378">Hydrolase</keyword>
<comment type="similarity">
    <text evidence="2">Belongs to the endoribonuclease YbeY family.</text>
</comment>
<accession>A0A7V2AW77</accession>
<gene>
    <name evidence="8" type="primary">ybeY</name>
    <name evidence="8" type="ORF">ENO08_07975</name>
</gene>
<evidence type="ECO:0000256" key="2">
    <source>
        <dbReference type="ARBA" id="ARBA00010875"/>
    </source>
</evidence>
<dbReference type="GO" id="GO:0006364">
    <property type="term" value="P:rRNA processing"/>
    <property type="evidence" value="ECO:0007669"/>
    <property type="project" value="InterPro"/>
</dbReference>
<sequence length="114" mass="12718">MTLVGERRMAALNREYRGRRGAAEILTFVYGGDPRPAGEGPAGEILICWKKLEESAARLGVSRRAYLLRLVAHGLSHVEGFTHGEDAQALRMEAREREMLDGVVGERYIGRMFS</sequence>
<dbReference type="InterPro" id="IPR023091">
    <property type="entry name" value="MetalPrtase_cat_dom_sf_prd"/>
</dbReference>
<dbReference type="GO" id="GO:0004222">
    <property type="term" value="F:metalloendopeptidase activity"/>
    <property type="evidence" value="ECO:0007669"/>
    <property type="project" value="InterPro"/>
</dbReference>
<evidence type="ECO:0000256" key="1">
    <source>
        <dbReference type="ARBA" id="ARBA00001947"/>
    </source>
</evidence>
<evidence type="ECO:0000256" key="4">
    <source>
        <dbReference type="ARBA" id="ARBA00022723"/>
    </source>
</evidence>
<comment type="cofactor">
    <cofactor evidence="1">
        <name>Zn(2+)</name>
        <dbReference type="ChEBI" id="CHEBI:29105"/>
    </cofactor>
</comment>
<keyword evidence="5" id="KW-0255">Endonuclease</keyword>
<dbReference type="GO" id="GO:0046872">
    <property type="term" value="F:metal ion binding"/>
    <property type="evidence" value="ECO:0007669"/>
    <property type="project" value="UniProtKB-KW"/>
</dbReference>
<dbReference type="GO" id="GO:0004519">
    <property type="term" value="F:endonuclease activity"/>
    <property type="evidence" value="ECO:0007669"/>
    <property type="project" value="UniProtKB-KW"/>
</dbReference>
<evidence type="ECO:0000256" key="3">
    <source>
        <dbReference type="ARBA" id="ARBA00022722"/>
    </source>
</evidence>
<evidence type="ECO:0000256" key="5">
    <source>
        <dbReference type="ARBA" id="ARBA00022759"/>
    </source>
</evidence>
<name>A0A7V2AW77_UNCEI</name>
<dbReference type="EMBL" id="DSEC01000574">
    <property type="protein sequence ID" value="HER44381.1"/>
    <property type="molecule type" value="Genomic_DNA"/>
</dbReference>
<dbReference type="Gene3D" id="3.40.390.30">
    <property type="entry name" value="Metalloproteases ('zincins'), catalytic domain"/>
    <property type="match status" value="1"/>
</dbReference>
<dbReference type="NCBIfam" id="TIGR00043">
    <property type="entry name" value="rRNA maturation RNase YbeY"/>
    <property type="match status" value="1"/>
</dbReference>
<evidence type="ECO:0000256" key="6">
    <source>
        <dbReference type="ARBA" id="ARBA00022801"/>
    </source>
</evidence>
<comment type="caution">
    <text evidence="8">The sequence shown here is derived from an EMBL/GenBank/DDBJ whole genome shotgun (WGS) entry which is preliminary data.</text>
</comment>
<proteinExistence type="inferred from homology"/>
<evidence type="ECO:0000313" key="8">
    <source>
        <dbReference type="EMBL" id="HER44381.1"/>
    </source>
</evidence>
<reference evidence="8" key="1">
    <citation type="journal article" date="2020" name="mSystems">
        <title>Genome- and Community-Level Interaction Insights into Carbon Utilization and Element Cycling Functions of Hydrothermarchaeota in Hydrothermal Sediment.</title>
        <authorList>
            <person name="Zhou Z."/>
            <person name="Liu Y."/>
            <person name="Xu W."/>
            <person name="Pan J."/>
            <person name="Luo Z.H."/>
            <person name="Li M."/>
        </authorList>
    </citation>
    <scope>NUCLEOTIDE SEQUENCE [LARGE SCALE GENOMIC DNA]</scope>
    <source>
        <strain evidence="8">SpSt-1233</strain>
    </source>
</reference>
<dbReference type="SUPFAM" id="SSF55486">
    <property type="entry name" value="Metalloproteases ('zincins'), catalytic domain"/>
    <property type="match status" value="1"/>
</dbReference>
<keyword evidence="3" id="KW-0540">Nuclease</keyword>